<dbReference type="EMBL" id="JAULSV010000003">
    <property type="protein sequence ID" value="KAK0648055.1"/>
    <property type="molecule type" value="Genomic_DNA"/>
</dbReference>
<feature type="transmembrane region" description="Helical" evidence="1">
    <location>
        <begin position="30"/>
        <end position="48"/>
    </location>
</feature>
<name>A0AA39Y9X7_9PEZI</name>
<dbReference type="AlphaFoldDB" id="A0AA39Y9X7"/>
<feature type="non-terminal residue" evidence="2">
    <location>
        <position position="137"/>
    </location>
</feature>
<reference evidence="2" key="1">
    <citation type="submission" date="2023-06" db="EMBL/GenBank/DDBJ databases">
        <title>Genome-scale phylogeny and comparative genomics of the fungal order Sordariales.</title>
        <authorList>
            <consortium name="Lawrence Berkeley National Laboratory"/>
            <person name="Hensen N."/>
            <person name="Bonometti L."/>
            <person name="Westerberg I."/>
            <person name="Brannstrom I.O."/>
            <person name="Guillou S."/>
            <person name="Cros-Aarteil S."/>
            <person name="Calhoun S."/>
            <person name="Haridas S."/>
            <person name="Kuo A."/>
            <person name="Mondo S."/>
            <person name="Pangilinan J."/>
            <person name="Riley R."/>
            <person name="Labutti K."/>
            <person name="Andreopoulos B."/>
            <person name="Lipzen A."/>
            <person name="Chen C."/>
            <person name="Yanf M."/>
            <person name="Daum C."/>
            <person name="Ng V."/>
            <person name="Clum A."/>
            <person name="Steindorff A."/>
            <person name="Ohm R."/>
            <person name="Martin F."/>
            <person name="Silar P."/>
            <person name="Natvig D."/>
            <person name="Lalanne C."/>
            <person name="Gautier V."/>
            <person name="Ament-Velasquez S.L."/>
            <person name="Kruys A."/>
            <person name="Hutchinson M.I."/>
            <person name="Powell A.J."/>
            <person name="Barry K."/>
            <person name="Miller A.N."/>
            <person name="Grigoriev I.V."/>
            <person name="Debuchy R."/>
            <person name="Gladieux P."/>
            <person name="Thoren M.H."/>
            <person name="Johannesson H."/>
        </authorList>
    </citation>
    <scope>NUCLEOTIDE SEQUENCE</scope>
    <source>
        <strain evidence="2">SMH2532-1</strain>
    </source>
</reference>
<keyword evidence="1" id="KW-0812">Transmembrane</keyword>
<protein>
    <submittedName>
        <fullName evidence="2">Uncharacterized protein</fullName>
    </submittedName>
</protein>
<keyword evidence="3" id="KW-1185">Reference proteome</keyword>
<accession>A0AA39Y9X7</accession>
<evidence type="ECO:0000313" key="3">
    <source>
        <dbReference type="Proteomes" id="UP001174936"/>
    </source>
</evidence>
<organism evidence="2 3">
    <name type="scientific">Cercophora newfieldiana</name>
    <dbReference type="NCBI Taxonomy" id="92897"/>
    <lineage>
        <taxon>Eukaryota</taxon>
        <taxon>Fungi</taxon>
        <taxon>Dikarya</taxon>
        <taxon>Ascomycota</taxon>
        <taxon>Pezizomycotina</taxon>
        <taxon>Sordariomycetes</taxon>
        <taxon>Sordariomycetidae</taxon>
        <taxon>Sordariales</taxon>
        <taxon>Lasiosphaeriaceae</taxon>
        <taxon>Cercophora</taxon>
    </lineage>
</organism>
<feature type="transmembrane region" description="Helical" evidence="1">
    <location>
        <begin position="55"/>
        <end position="80"/>
    </location>
</feature>
<keyword evidence="1" id="KW-1133">Transmembrane helix</keyword>
<gene>
    <name evidence="2" type="ORF">B0T16DRAFT_407647</name>
</gene>
<dbReference type="Proteomes" id="UP001174936">
    <property type="component" value="Unassembled WGS sequence"/>
</dbReference>
<evidence type="ECO:0000256" key="1">
    <source>
        <dbReference type="SAM" id="Phobius"/>
    </source>
</evidence>
<evidence type="ECO:0000313" key="2">
    <source>
        <dbReference type="EMBL" id="KAK0648055.1"/>
    </source>
</evidence>
<sequence>MEVPSSTLGKAWRSDQRSSRSYPAALRRVGLWRAAFHVSFVLRCLALLGPYLSRLFAAGIPVAAVPVLPVWCLTIAPLAWVLETLGFAVTGCQMRPADATKYGLHGPSMNRSRSRWRPHRWLFCLRCVRQEDRPWVL</sequence>
<comment type="caution">
    <text evidence="2">The sequence shown here is derived from an EMBL/GenBank/DDBJ whole genome shotgun (WGS) entry which is preliminary data.</text>
</comment>
<keyword evidence="1" id="KW-0472">Membrane</keyword>
<proteinExistence type="predicted"/>